<feature type="compositionally biased region" description="Low complexity" evidence="1">
    <location>
        <begin position="101"/>
        <end position="121"/>
    </location>
</feature>
<dbReference type="AlphaFoldDB" id="A0A7J6LSE5"/>
<proteinExistence type="predicted"/>
<gene>
    <name evidence="3" type="ORF">FOL47_006362</name>
</gene>
<feature type="region of interest" description="Disordered" evidence="1">
    <location>
        <begin position="99"/>
        <end position="121"/>
    </location>
</feature>
<reference evidence="3 4" key="1">
    <citation type="submission" date="2020-04" db="EMBL/GenBank/DDBJ databases">
        <title>Perkinsus chesapeaki whole genome sequence.</title>
        <authorList>
            <person name="Bogema D.R."/>
        </authorList>
    </citation>
    <scope>NUCLEOTIDE SEQUENCE [LARGE SCALE GENOMIC DNA]</scope>
    <source>
        <strain evidence="3">ATCC PRA-425</strain>
    </source>
</reference>
<dbReference type="EMBL" id="JAAPAO010000353">
    <property type="protein sequence ID" value="KAF4662215.1"/>
    <property type="molecule type" value="Genomic_DNA"/>
</dbReference>
<dbReference type="Proteomes" id="UP000591131">
    <property type="component" value="Unassembled WGS sequence"/>
</dbReference>
<keyword evidence="2" id="KW-0812">Transmembrane</keyword>
<evidence type="ECO:0000313" key="4">
    <source>
        <dbReference type="Proteomes" id="UP000591131"/>
    </source>
</evidence>
<feature type="compositionally biased region" description="Basic residues" evidence="1">
    <location>
        <begin position="176"/>
        <end position="187"/>
    </location>
</feature>
<name>A0A7J6LSE5_PERCH</name>
<evidence type="ECO:0000256" key="2">
    <source>
        <dbReference type="SAM" id="Phobius"/>
    </source>
</evidence>
<organism evidence="3 4">
    <name type="scientific">Perkinsus chesapeaki</name>
    <name type="common">Clam parasite</name>
    <name type="synonym">Perkinsus andrewsi</name>
    <dbReference type="NCBI Taxonomy" id="330153"/>
    <lineage>
        <taxon>Eukaryota</taxon>
        <taxon>Sar</taxon>
        <taxon>Alveolata</taxon>
        <taxon>Perkinsozoa</taxon>
        <taxon>Perkinsea</taxon>
        <taxon>Perkinsida</taxon>
        <taxon>Perkinsidae</taxon>
        <taxon>Perkinsus</taxon>
    </lineage>
</organism>
<comment type="caution">
    <text evidence="3">The sequence shown here is derived from an EMBL/GenBank/DDBJ whole genome shotgun (WGS) entry which is preliminary data.</text>
</comment>
<keyword evidence="4" id="KW-1185">Reference proteome</keyword>
<evidence type="ECO:0000256" key="1">
    <source>
        <dbReference type="SAM" id="MobiDB-lite"/>
    </source>
</evidence>
<evidence type="ECO:0000313" key="3">
    <source>
        <dbReference type="EMBL" id="KAF4662215.1"/>
    </source>
</evidence>
<protein>
    <submittedName>
        <fullName evidence="3">Uncharacterized protein</fullName>
    </submittedName>
</protein>
<feature type="transmembrane region" description="Helical" evidence="2">
    <location>
        <begin position="15"/>
        <end position="38"/>
    </location>
</feature>
<sequence>MTPPGISSHLTDPLVYSHAVLVGLMSPVGCISYFTLIVKKRLPYPQPNYHHGGPFAVPPRNNGPFYGNRYSHQINNANEEDASKFLLSLLHCDHGKASPKAASESARTESTMSTSSESAYSDDLDRYLEEQKQSLEIGLQKALLDEHGDSVDRQVLDQACHELVDRTFAEVETARARGRNPRTNRFMKRPEDASD</sequence>
<dbReference type="OrthoDB" id="435165at2759"/>
<keyword evidence="2" id="KW-1133">Transmembrane helix</keyword>
<feature type="region of interest" description="Disordered" evidence="1">
    <location>
        <begin position="174"/>
        <end position="195"/>
    </location>
</feature>
<accession>A0A7J6LSE5</accession>
<keyword evidence="2" id="KW-0472">Membrane</keyword>